<gene>
    <name evidence="1" type="ORF">COY37_06075</name>
</gene>
<name>A0A2M7T7T2_9ACTN</name>
<evidence type="ECO:0008006" key="3">
    <source>
        <dbReference type="Google" id="ProtNLM"/>
    </source>
</evidence>
<dbReference type="Proteomes" id="UP000230956">
    <property type="component" value="Unassembled WGS sequence"/>
</dbReference>
<evidence type="ECO:0000313" key="1">
    <source>
        <dbReference type="EMBL" id="PIZ38534.1"/>
    </source>
</evidence>
<dbReference type="Gene3D" id="3.10.450.50">
    <property type="match status" value="1"/>
</dbReference>
<dbReference type="InterPro" id="IPR032710">
    <property type="entry name" value="NTF2-like_dom_sf"/>
</dbReference>
<dbReference type="Pfam" id="PF07366">
    <property type="entry name" value="SnoaL"/>
    <property type="match status" value="1"/>
</dbReference>
<comment type="caution">
    <text evidence="1">The sequence shown here is derived from an EMBL/GenBank/DDBJ whole genome shotgun (WGS) entry which is preliminary data.</text>
</comment>
<evidence type="ECO:0000313" key="2">
    <source>
        <dbReference type="Proteomes" id="UP000230956"/>
    </source>
</evidence>
<protein>
    <recommendedName>
        <fullName evidence="3">Ester cyclase</fullName>
    </recommendedName>
</protein>
<proteinExistence type="predicted"/>
<dbReference type="InterPro" id="IPR009959">
    <property type="entry name" value="Cyclase_SnoaL-like"/>
</dbReference>
<accession>A0A2M7T7T2</accession>
<dbReference type="PANTHER" id="PTHR38436">
    <property type="entry name" value="POLYKETIDE CYCLASE SNOAL-LIKE DOMAIN"/>
    <property type="match status" value="1"/>
</dbReference>
<dbReference type="AlphaFoldDB" id="A0A2M7T7T2"/>
<organism evidence="1 2">
    <name type="scientific">Candidatus Aquicultor secundus</name>
    <dbReference type="NCBI Taxonomy" id="1973895"/>
    <lineage>
        <taxon>Bacteria</taxon>
        <taxon>Bacillati</taxon>
        <taxon>Actinomycetota</taxon>
        <taxon>Candidatus Aquicultoria</taxon>
        <taxon>Candidatus Aquicultorales</taxon>
        <taxon>Candidatus Aquicultoraceae</taxon>
        <taxon>Candidatus Aquicultor</taxon>
    </lineage>
</organism>
<sequence length="185" mass="21081">MIIELQMIRNTKSMKNTVNFHRKFASLCDKMLKALEGGFMKKSDIYTMIEQWVDVWNARDIDRLKSMYAQDAILYQGPVKKALKGWEYIQARLEDLTDGFPDAQMKINNLHVDGNIAILEFNETGTHEGRFLDYEPTGNKIDFDSCLVFRVSNGKIVNHTTYVDTATILRSLGLIKVAGARPEAA</sequence>
<dbReference type="PANTHER" id="PTHR38436:SF1">
    <property type="entry name" value="ESTER CYCLASE"/>
    <property type="match status" value="1"/>
</dbReference>
<reference evidence="2" key="1">
    <citation type="submission" date="2017-09" db="EMBL/GenBank/DDBJ databases">
        <title>Depth-based differentiation of microbial function through sediment-hosted aquifers and enrichment of novel symbionts in the deep terrestrial subsurface.</title>
        <authorList>
            <person name="Probst A.J."/>
            <person name="Ladd B."/>
            <person name="Jarett J.K."/>
            <person name="Geller-Mcgrath D.E."/>
            <person name="Sieber C.M.K."/>
            <person name="Emerson J.B."/>
            <person name="Anantharaman K."/>
            <person name="Thomas B.C."/>
            <person name="Malmstrom R."/>
            <person name="Stieglmeier M."/>
            <person name="Klingl A."/>
            <person name="Woyke T."/>
            <person name="Ryan C.M."/>
            <person name="Banfield J.F."/>
        </authorList>
    </citation>
    <scope>NUCLEOTIDE SEQUENCE [LARGE SCALE GENOMIC DNA]</scope>
</reference>
<dbReference type="GO" id="GO:0030638">
    <property type="term" value="P:polyketide metabolic process"/>
    <property type="evidence" value="ECO:0007669"/>
    <property type="project" value="InterPro"/>
</dbReference>
<dbReference type="SUPFAM" id="SSF54427">
    <property type="entry name" value="NTF2-like"/>
    <property type="match status" value="1"/>
</dbReference>
<dbReference type="EMBL" id="PFNG01000145">
    <property type="protein sequence ID" value="PIZ38534.1"/>
    <property type="molecule type" value="Genomic_DNA"/>
</dbReference>